<dbReference type="STRING" id="105231.A0A1Y1HUG0"/>
<evidence type="ECO:0000256" key="11">
    <source>
        <dbReference type="ARBA" id="ARBA00023136"/>
    </source>
</evidence>
<dbReference type="Proteomes" id="UP000054558">
    <property type="component" value="Unassembled WGS sequence"/>
</dbReference>
<evidence type="ECO:0000256" key="9">
    <source>
        <dbReference type="ARBA" id="ARBA00022989"/>
    </source>
</evidence>
<organism evidence="14 15">
    <name type="scientific">Klebsormidium nitens</name>
    <name type="common">Green alga</name>
    <name type="synonym">Ulothrix nitens</name>
    <dbReference type="NCBI Taxonomy" id="105231"/>
    <lineage>
        <taxon>Eukaryota</taxon>
        <taxon>Viridiplantae</taxon>
        <taxon>Streptophyta</taxon>
        <taxon>Klebsormidiophyceae</taxon>
        <taxon>Klebsormidiales</taxon>
        <taxon>Klebsormidiaceae</taxon>
        <taxon>Klebsormidium</taxon>
    </lineage>
</organism>
<dbReference type="EMBL" id="DF236997">
    <property type="protein sequence ID" value="GAQ80166.1"/>
    <property type="molecule type" value="Genomic_DNA"/>
</dbReference>
<dbReference type="Gene3D" id="3.40.50.720">
    <property type="entry name" value="NAD(P)-binding Rossmann-like Domain"/>
    <property type="match status" value="1"/>
</dbReference>
<dbReference type="AlphaFoldDB" id="A0A1Y1HUG0"/>
<keyword evidence="15" id="KW-1185">Reference proteome</keyword>
<keyword evidence="4" id="KW-0436">Ligase</keyword>
<dbReference type="GO" id="GO:0061504">
    <property type="term" value="P:cyclic threonylcarbamoyladenosine biosynthetic process"/>
    <property type="evidence" value="ECO:0000318"/>
    <property type="project" value="GO_Central"/>
</dbReference>
<dbReference type="GO" id="GO:0005741">
    <property type="term" value="C:mitochondrial outer membrane"/>
    <property type="evidence" value="ECO:0007669"/>
    <property type="project" value="UniProtKB-SubCell"/>
</dbReference>
<evidence type="ECO:0000313" key="14">
    <source>
        <dbReference type="EMBL" id="GAQ80166.1"/>
    </source>
</evidence>
<comment type="similarity">
    <text evidence="3">Belongs to the HesA/MoeB/ThiF family.</text>
</comment>
<gene>
    <name evidence="14" type="ORF">KFL_000480070</name>
</gene>
<dbReference type="GO" id="GO:0008641">
    <property type="term" value="F:ubiquitin-like modifier activating enzyme activity"/>
    <property type="evidence" value="ECO:0007669"/>
    <property type="project" value="InterPro"/>
</dbReference>
<keyword evidence="11" id="KW-0472">Membrane</keyword>
<dbReference type="InterPro" id="IPR000594">
    <property type="entry name" value="ThiF_NAD_FAD-bd"/>
</dbReference>
<evidence type="ECO:0000256" key="7">
    <source>
        <dbReference type="ARBA" id="ARBA00022787"/>
    </source>
</evidence>
<dbReference type="GO" id="GO:0061503">
    <property type="term" value="F:tRNA threonylcarbamoyladenosine dehydratase"/>
    <property type="evidence" value="ECO:0000318"/>
    <property type="project" value="GO_Central"/>
</dbReference>
<name>A0A1Y1HUG0_KLENI</name>
<evidence type="ECO:0000256" key="5">
    <source>
        <dbReference type="ARBA" id="ARBA00022692"/>
    </source>
</evidence>
<evidence type="ECO:0000256" key="3">
    <source>
        <dbReference type="ARBA" id="ARBA00009919"/>
    </source>
</evidence>
<evidence type="ECO:0000313" key="15">
    <source>
        <dbReference type="Proteomes" id="UP000054558"/>
    </source>
</evidence>
<comment type="function">
    <text evidence="12">Catalyzes the ATP-dependent dehydration of threonylcarbamoyladenosine at position 37 (t(6)A37) to form cyclic t(6)A37 (ct(6)A37) in tRNAs that read codons beginning with adenine.</text>
</comment>
<keyword evidence="5" id="KW-0812">Transmembrane</keyword>
<feature type="domain" description="THIF-type NAD/FAD binding fold" evidence="13">
    <location>
        <begin position="85"/>
        <end position="331"/>
    </location>
</feature>
<evidence type="ECO:0000256" key="4">
    <source>
        <dbReference type="ARBA" id="ARBA00022598"/>
    </source>
</evidence>
<reference evidence="14 15" key="1">
    <citation type="journal article" date="2014" name="Nat. Commun.">
        <title>Klebsormidium flaccidum genome reveals primary factors for plant terrestrial adaptation.</title>
        <authorList>
            <person name="Hori K."/>
            <person name="Maruyama F."/>
            <person name="Fujisawa T."/>
            <person name="Togashi T."/>
            <person name="Yamamoto N."/>
            <person name="Seo M."/>
            <person name="Sato S."/>
            <person name="Yamada T."/>
            <person name="Mori H."/>
            <person name="Tajima N."/>
            <person name="Moriyama T."/>
            <person name="Ikeuchi M."/>
            <person name="Watanabe M."/>
            <person name="Wada H."/>
            <person name="Kobayashi K."/>
            <person name="Saito M."/>
            <person name="Masuda T."/>
            <person name="Sasaki-Sekimoto Y."/>
            <person name="Mashiguchi K."/>
            <person name="Awai K."/>
            <person name="Shimojima M."/>
            <person name="Masuda S."/>
            <person name="Iwai M."/>
            <person name="Nobusawa T."/>
            <person name="Narise T."/>
            <person name="Kondo S."/>
            <person name="Saito H."/>
            <person name="Sato R."/>
            <person name="Murakawa M."/>
            <person name="Ihara Y."/>
            <person name="Oshima-Yamada Y."/>
            <person name="Ohtaka K."/>
            <person name="Satoh M."/>
            <person name="Sonobe K."/>
            <person name="Ishii M."/>
            <person name="Ohtani R."/>
            <person name="Kanamori-Sato M."/>
            <person name="Honoki R."/>
            <person name="Miyazaki D."/>
            <person name="Mochizuki H."/>
            <person name="Umetsu J."/>
            <person name="Higashi K."/>
            <person name="Shibata D."/>
            <person name="Kamiya Y."/>
            <person name="Sato N."/>
            <person name="Nakamura Y."/>
            <person name="Tabata S."/>
            <person name="Ida S."/>
            <person name="Kurokawa K."/>
            <person name="Ohta H."/>
        </authorList>
    </citation>
    <scope>NUCLEOTIDE SEQUENCE [LARGE SCALE GENOMIC DNA]</scope>
    <source>
        <strain evidence="14 15">NIES-2285</strain>
    </source>
</reference>
<dbReference type="Pfam" id="PF00899">
    <property type="entry name" value="ThiF"/>
    <property type="match status" value="1"/>
</dbReference>
<dbReference type="GO" id="GO:0005524">
    <property type="term" value="F:ATP binding"/>
    <property type="evidence" value="ECO:0007669"/>
    <property type="project" value="UniProtKB-KW"/>
</dbReference>
<evidence type="ECO:0000256" key="12">
    <source>
        <dbReference type="ARBA" id="ARBA00060084"/>
    </source>
</evidence>
<dbReference type="OrthoDB" id="10265862at2759"/>
<evidence type="ECO:0000256" key="6">
    <source>
        <dbReference type="ARBA" id="ARBA00022741"/>
    </source>
</evidence>
<evidence type="ECO:0000256" key="2">
    <source>
        <dbReference type="ARBA" id="ARBA00004294"/>
    </source>
</evidence>
<dbReference type="FunFam" id="3.40.50.720:FF:000125">
    <property type="entry name" value="tRNA threonylcarbamoyladenosine dehydratase 2-like"/>
    <property type="match status" value="1"/>
</dbReference>
<accession>A0A1Y1HUG0</accession>
<keyword evidence="9" id="KW-1133">Transmembrane helix</keyword>
<dbReference type="CDD" id="cd00755">
    <property type="entry name" value="YgdL_like"/>
    <property type="match status" value="1"/>
</dbReference>
<dbReference type="PANTHER" id="PTHR43267">
    <property type="entry name" value="TRNA THREONYLCARBAMOYLADENOSINE DEHYDRATASE"/>
    <property type="match status" value="1"/>
</dbReference>
<dbReference type="InterPro" id="IPR045886">
    <property type="entry name" value="ThiF/MoeB/HesA"/>
</dbReference>
<evidence type="ECO:0000256" key="10">
    <source>
        <dbReference type="ARBA" id="ARBA00023128"/>
    </source>
</evidence>
<evidence type="ECO:0000259" key="13">
    <source>
        <dbReference type="Pfam" id="PF00899"/>
    </source>
</evidence>
<dbReference type="InterPro" id="IPR035985">
    <property type="entry name" value="Ubiquitin-activating_enz"/>
</dbReference>
<dbReference type="SUPFAM" id="SSF69572">
    <property type="entry name" value="Activating enzymes of the ubiquitin-like proteins"/>
    <property type="match status" value="1"/>
</dbReference>
<comment type="subcellular location">
    <subcellularLocation>
        <location evidence="1">Mitochondrion membrane</location>
        <topology evidence="1">Multi-pass membrane protein</topology>
    </subcellularLocation>
    <subcellularLocation>
        <location evidence="2">Mitochondrion outer membrane</location>
    </subcellularLocation>
</comment>
<protein>
    <submittedName>
        <fullName evidence="14">NAD(P)-binding Rossmann-fold superfamily protein</fullName>
    </submittedName>
</protein>
<keyword evidence="6" id="KW-0547">Nucleotide-binding</keyword>
<sequence length="470" mass="51453">MDSRTHMIGAFVAGTCLGTCLALALARYSLSKQRIRNWQGTPPTFSSEGIKEQARQVQGSHGTIDLASPPVQLDEADEIIREQFTRNVQFFGDEGQARVHGAFVVVVGLGGVGSHAASMLLRSGVGRLRIVDFDQVSLSSLNRHAVAVREDVGTPKALCLQRHFARIFPEAHVDARALMYDITTEEEVLAGSPDFVLDCIDNIDTKVALLAACKRRGLQVVSATGAGGRADPTRVRLADLSESTEDPLSRAVRLRLRRLHGIQDGIPVVFSTEKPKAGLLPFEAPGGVEANPADYQVVPGFRVRTIPVMGALPALFGLVMAAHVVTTLARLPVAPEPVLRLGREHYGLLHRRLIEREELRFGSGAAVDVDEDEVVYIAREMWRGRSARDQAARDVGRGMYRAMAHMCLTRWDASKPPTIDNLIMLTFEEAEAHEARTLADIASSEPQFYAMVTAVLQRARRDLAYPPRST</sequence>
<evidence type="ECO:0000256" key="1">
    <source>
        <dbReference type="ARBA" id="ARBA00004225"/>
    </source>
</evidence>
<dbReference type="PANTHER" id="PTHR43267:SF2">
    <property type="entry name" value="TRNA THREONYLCARBAMOYLADENOSINE DEHYDRATASE 1-RELATED"/>
    <property type="match status" value="1"/>
</dbReference>
<dbReference type="OMA" id="GSWVVTM"/>
<keyword evidence="7" id="KW-1000">Mitochondrion outer membrane</keyword>
<keyword evidence="8" id="KW-0067">ATP-binding</keyword>
<keyword evidence="10" id="KW-0496">Mitochondrion</keyword>
<evidence type="ECO:0000256" key="8">
    <source>
        <dbReference type="ARBA" id="ARBA00022840"/>
    </source>
</evidence>
<proteinExistence type="inferred from homology"/>